<dbReference type="AlphaFoldDB" id="X1K4X4"/>
<comment type="caution">
    <text evidence="1">The sequence shown here is derived from an EMBL/GenBank/DDBJ whole genome shotgun (WGS) entry which is preliminary data.</text>
</comment>
<reference evidence="1" key="1">
    <citation type="journal article" date="2014" name="Front. Microbiol.">
        <title>High frequency of phylogenetically diverse reductive dehalogenase-homologous genes in deep subseafloor sedimentary metagenomes.</title>
        <authorList>
            <person name="Kawai M."/>
            <person name="Futagami T."/>
            <person name="Toyoda A."/>
            <person name="Takaki Y."/>
            <person name="Nishi S."/>
            <person name="Hori S."/>
            <person name="Arai W."/>
            <person name="Tsubouchi T."/>
            <person name="Morono Y."/>
            <person name="Uchiyama I."/>
            <person name="Ito T."/>
            <person name="Fujiyama A."/>
            <person name="Inagaki F."/>
            <person name="Takami H."/>
        </authorList>
    </citation>
    <scope>NUCLEOTIDE SEQUENCE</scope>
    <source>
        <strain evidence="1">Expedition CK06-06</strain>
    </source>
</reference>
<protein>
    <submittedName>
        <fullName evidence="1">Uncharacterized protein</fullName>
    </submittedName>
</protein>
<name>X1K4X4_9ZZZZ</name>
<accession>X1K4X4</accession>
<sequence>LHMSGGYLRYNGSFIKNLPMPDRFPTSLSYLGKIIQFLSQLKFELLQEPIDEIKLLEIKKFLSFYQSLSNSLVTQLYLQFKPYNELNKLLNSPNSIPDIKINNFKCRFDLPKYNTYLKEELKEILNQVNNSFNFLNDNSKLVHQINKSLVYKF</sequence>
<gene>
    <name evidence="1" type="ORF">S03H2_67629</name>
</gene>
<evidence type="ECO:0000313" key="1">
    <source>
        <dbReference type="EMBL" id="GAH77108.1"/>
    </source>
</evidence>
<proteinExistence type="predicted"/>
<dbReference type="EMBL" id="BARU01044316">
    <property type="protein sequence ID" value="GAH77108.1"/>
    <property type="molecule type" value="Genomic_DNA"/>
</dbReference>
<feature type="non-terminal residue" evidence="1">
    <location>
        <position position="1"/>
    </location>
</feature>
<organism evidence="1">
    <name type="scientific">marine sediment metagenome</name>
    <dbReference type="NCBI Taxonomy" id="412755"/>
    <lineage>
        <taxon>unclassified sequences</taxon>
        <taxon>metagenomes</taxon>
        <taxon>ecological metagenomes</taxon>
    </lineage>
</organism>